<comment type="caution">
    <text evidence="2">The sequence shown here is derived from an EMBL/GenBank/DDBJ whole genome shotgun (WGS) entry which is preliminary data.</text>
</comment>
<dbReference type="GO" id="GO:0000776">
    <property type="term" value="C:kinetochore"/>
    <property type="evidence" value="ECO:0007669"/>
    <property type="project" value="UniProtKB-ARBA"/>
</dbReference>
<dbReference type="Pfam" id="PF08311">
    <property type="entry name" value="Mad3_BUB1_I"/>
    <property type="match status" value="1"/>
</dbReference>
<dbReference type="PANTHER" id="PTHR14030:SF4">
    <property type="entry name" value="BUB1 KINASE, ISOFORM A-RELATED"/>
    <property type="match status" value="1"/>
</dbReference>
<dbReference type="InterPro" id="IPR013212">
    <property type="entry name" value="Mad3/Bub1_I"/>
</dbReference>
<proteinExistence type="predicted"/>
<gene>
    <name evidence="2" type="ORF">PSACC_03545</name>
</gene>
<dbReference type="PANTHER" id="PTHR14030">
    <property type="entry name" value="MITOTIC CHECKPOINT SERINE/THREONINE-PROTEIN KINASE BUB1"/>
    <property type="match status" value="1"/>
</dbReference>
<reference evidence="2 3" key="1">
    <citation type="submission" date="2016-10" db="EMBL/GenBank/DDBJ databases">
        <title>The genome of Paramicrosporidium saccamoebae is the missing link in understanding Cryptomycota and Microsporidia evolution.</title>
        <authorList>
            <person name="Quandt C.A."/>
            <person name="Beaudet D."/>
            <person name="Corsaro D."/>
            <person name="Michel R."/>
            <person name="Corradi N."/>
            <person name="James T."/>
        </authorList>
    </citation>
    <scope>NUCLEOTIDE SEQUENCE [LARGE SCALE GENOMIC DNA]</scope>
    <source>
        <strain evidence="2 3">KSL3</strain>
    </source>
</reference>
<name>A0A2H9TFP9_9FUNG</name>
<dbReference type="GO" id="GO:0051754">
    <property type="term" value="P:meiotic sister chromatid cohesion, centromeric"/>
    <property type="evidence" value="ECO:0007669"/>
    <property type="project" value="TreeGrafter"/>
</dbReference>
<dbReference type="GO" id="GO:0005634">
    <property type="term" value="C:nucleus"/>
    <property type="evidence" value="ECO:0007669"/>
    <property type="project" value="TreeGrafter"/>
</dbReference>
<keyword evidence="3" id="KW-1185">Reference proteome</keyword>
<sequence>MSDNAAFEEQLLRLGELDDPLSVFDGYYSHLQHTNADAVTLTRILERATQTFVTDRRYRNDPRYLKLWLAYAHRCVDPEDIYSFLAMRGIASDLAAFYEDYAGYLERKGDLHKAGEVLKAGVQKHAAPIERLMKRQEDFKTKHPESEKKRRQEVAGYNVALLNNCLLSFEEVRAKSWRRAGSILKATYNPPAPIPTMMDDDGLDGFDLGLGPVDPDDLTHVSIYRDNTTDLRELARSLSTEKENTQPLLNFSIDQFILEEKPPKMLLGMDDDDFILNTRRDCRLSLIPEESDIATQVSGAIPSLLSASPRISVADIQHMKERVQVATISSEDLLQPRLAAMEKSIGRDGVGNNHTVASLRVASGHFFVERRLGVKVVLAIDLEADLGGSDLHQAALKLTHDCWEPHILGRLKGIRGIPILGKVCRHPDNIIFTCSYFPHGSLASLLRISIDEKLVLFWVRELVKLLLHLYERNIVHGGITLDHVMVRLGPLPISSIFDPNGGGGWDDRGVGLVSFSHALDGELINLDSELMSETTTNLDSELLPGPIDNLDSGRHIATLDLSMLLNIITEICKEIPTLRYPNMWSELTLFIRQNQGCKWRKLSDVYLNIVSIIDHVLVSESSALPTLKSLLTKLEITLLERHPR</sequence>
<dbReference type="Proteomes" id="UP000240830">
    <property type="component" value="Unassembled WGS sequence"/>
</dbReference>
<organism evidence="2 3">
    <name type="scientific">Paramicrosporidium saccamoebae</name>
    <dbReference type="NCBI Taxonomy" id="1246581"/>
    <lineage>
        <taxon>Eukaryota</taxon>
        <taxon>Fungi</taxon>
        <taxon>Fungi incertae sedis</taxon>
        <taxon>Cryptomycota</taxon>
        <taxon>Cryptomycota incertae sedis</taxon>
        <taxon>Paramicrosporidium</taxon>
    </lineage>
</organism>
<dbReference type="STRING" id="1246581.A0A2H9TFP9"/>
<evidence type="ECO:0000313" key="2">
    <source>
        <dbReference type="EMBL" id="PJF16556.1"/>
    </source>
</evidence>
<dbReference type="PROSITE" id="PS51489">
    <property type="entry name" value="BUB1_N"/>
    <property type="match status" value="1"/>
</dbReference>
<accession>A0A2H9TFP9</accession>
<dbReference type="SMART" id="SM00777">
    <property type="entry name" value="Mad3_BUB1_I"/>
    <property type="match status" value="1"/>
</dbReference>
<dbReference type="AlphaFoldDB" id="A0A2H9TFP9"/>
<feature type="domain" description="BUB1 N-terminal" evidence="1">
    <location>
        <begin position="7"/>
        <end position="176"/>
    </location>
</feature>
<keyword evidence="2" id="KW-0418">Kinase</keyword>
<dbReference type="GO" id="GO:0004672">
    <property type="term" value="F:protein kinase activity"/>
    <property type="evidence" value="ECO:0007669"/>
    <property type="project" value="TreeGrafter"/>
</dbReference>
<dbReference type="SUPFAM" id="SSF56112">
    <property type="entry name" value="Protein kinase-like (PK-like)"/>
    <property type="match status" value="1"/>
</dbReference>
<evidence type="ECO:0000313" key="3">
    <source>
        <dbReference type="Proteomes" id="UP000240830"/>
    </source>
</evidence>
<keyword evidence="2" id="KW-0808">Transferase</keyword>
<dbReference type="InterPro" id="IPR011009">
    <property type="entry name" value="Kinase-like_dom_sf"/>
</dbReference>
<evidence type="ECO:0000259" key="1">
    <source>
        <dbReference type="PROSITE" id="PS51489"/>
    </source>
</evidence>
<dbReference type="EMBL" id="MTSL01000213">
    <property type="protein sequence ID" value="PJF16556.1"/>
    <property type="molecule type" value="Genomic_DNA"/>
</dbReference>
<dbReference type="InterPro" id="IPR015661">
    <property type="entry name" value="Bub1/Mad3"/>
</dbReference>
<dbReference type="Gene3D" id="1.25.40.430">
    <property type="match status" value="1"/>
</dbReference>
<protein>
    <submittedName>
        <fullName evidence="2">Kinase domain containing protein</fullName>
    </submittedName>
</protein>
<dbReference type="GO" id="GO:0007094">
    <property type="term" value="P:mitotic spindle assembly checkpoint signaling"/>
    <property type="evidence" value="ECO:0007669"/>
    <property type="project" value="InterPro"/>
</dbReference>
<dbReference type="OrthoDB" id="248495at2759"/>
<dbReference type="GO" id="GO:0032991">
    <property type="term" value="C:protein-containing complex"/>
    <property type="evidence" value="ECO:0007669"/>
    <property type="project" value="UniProtKB-ARBA"/>
</dbReference>
<dbReference type="Gene3D" id="1.10.510.10">
    <property type="entry name" value="Transferase(Phosphotransferase) domain 1"/>
    <property type="match status" value="1"/>
</dbReference>